<organism evidence="10 11">
    <name type="scientific">Hermetia illucens</name>
    <name type="common">Black soldier fly</name>
    <dbReference type="NCBI Taxonomy" id="343691"/>
    <lineage>
        <taxon>Eukaryota</taxon>
        <taxon>Metazoa</taxon>
        <taxon>Ecdysozoa</taxon>
        <taxon>Arthropoda</taxon>
        <taxon>Hexapoda</taxon>
        <taxon>Insecta</taxon>
        <taxon>Pterygota</taxon>
        <taxon>Neoptera</taxon>
        <taxon>Endopterygota</taxon>
        <taxon>Diptera</taxon>
        <taxon>Brachycera</taxon>
        <taxon>Stratiomyomorpha</taxon>
        <taxon>Stratiomyidae</taxon>
        <taxon>Hermetiinae</taxon>
        <taxon>Hermetia</taxon>
    </lineage>
</organism>
<sequence length="204" mass="23184">MSQLILRALSPKTVRSLPVSSYLSWSLRRTYAKRQSDSDSGSLVKSKSEGHGSVSTDVRPLGEKIKENTKTASYMGVILLGVGVTEALEKCINNPKVQDLLGTPIKGYGEETGRRRRRHVAHSIFERNGVKHMRMQFHIQGIRNRATVHLEVRENSSGKYEYRYMFAQLDYYPKTTVILEDNRANDNRPLSEDSVQSFELKPIV</sequence>
<evidence type="ECO:0000256" key="9">
    <source>
        <dbReference type="SAM" id="MobiDB-lite"/>
    </source>
</evidence>
<dbReference type="GO" id="GO:0005744">
    <property type="term" value="C:TIM23 mitochondrial import inner membrane translocase complex"/>
    <property type="evidence" value="ECO:0007669"/>
    <property type="project" value="UniProtKB-UniRule"/>
</dbReference>
<dbReference type="OrthoDB" id="436405at2759"/>
<dbReference type="AlphaFoldDB" id="A0A7R8UF41"/>
<name>A0A7R8UF41_HERIL</name>
<dbReference type="InParanoid" id="A0A7R8UF41"/>
<keyword evidence="8" id="KW-0653">Protein transport</keyword>
<evidence type="ECO:0000313" key="11">
    <source>
        <dbReference type="Proteomes" id="UP000594454"/>
    </source>
</evidence>
<dbReference type="Proteomes" id="UP000594454">
    <property type="component" value="Chromosome 1"/>
</dbReference>
<protein>
    <recommendedName>
        <fullName evidence="8">Mitochondrial import inner membrane translocase subunit Tim21</fullName>
    </recommendedName>
</protein>
<dbReference type="InterPro" id="IPR013261">
    <property type="entry name" value="Tim21"/>
</dbReference>
<keyword evidence="3" id="KW-0812">Transmembrane</keyword>
<comment type="subcellular location">
    <subcellularLocation>
        <location evidence="8">Mitochondrion inner membrane</location>
        <topology evidence="8">Single-pass membrane protein</topology>
    </subcellularLocation>
    <subcellularLocation>
        <location evidence="1">Mitochondrion membrane</location>
        <topology evidence="1">Single-pass membrane protein</topology>
    </subcellularLocation>
</comment>
<dbReference type="GO" id="GO:0030150">
    <property type="term" value="P:protein import into mitochondrial matrix"/>
    <property type="evidence" value="ECO:0007669"/>
    <property type="project" value="UniProtKB-UniRule"/>
</dbReference>
<evidence type="ECO:0000256" key="6">
    <source>
        <dbReference type="ARBA" id="ARBA00023128"/>
    </source>
</evidence>
<reference evidence="10 11" key="1">
    <citation type="submission" date="2020-11" db="EMBL/GenBank/DDBJ databases">
        <authorList>
            <person name="Wallbank WR R."/>
            <person name="Pardo Diaz C."/>
            <person name="Kozak K."/>
            <person name="Martin S."/>
            <person name="Jiggins C."/>
            <person name="Moest M."/>
            <person name="Warren A I."/>
            <person name="Generalovic N T."/>
            <person name="Byers J.R.P. K."/>
            <person name="Montejo-Kovacevich G."/>
            <person name="Yen C E."/>
        </authorList>
    </citation>
    <scope>NUCLEOTIDE SEQUENCE [LARGE SCALE GENOMIC DNA]</scope>
</reference>
<keyword evidence="8" id="KW-0811">Translocation</keyword>
<gene>
    <name evidence="10" type="ORF">HERILL_LOCUS2848</name>
</gene>
<dbReference type="PANTHER" id="PTHR13032">
    <property type="entry name" value="MITOCHONDRIAL IMPORT INNER MEMBRANE TRANSLOCASE SUBUNIT TIM21"/>
    <property type="match status" value="1"/>
</dbReference>
<evidence type="ECO:0000256" key="4">
    <source>
        <dbReference type="ARBA" id="ARBA00022946"/>
    </source>
</evidence>
<comment type="subunit">
    <text evidence="8">Component of the TIM23 complex.</text>
</comment>
<dbReference type="Pfam" id="PF08294">
    <property type="entry name" value="TIM21"/>
    <property type="match status" value="1"/>
</dbReference>
<evidence type="ECO:0000256" key="2">
    <source>
        <dbReference type="ARBA" id="ARBA00010867"/>
    </source>
</evidence>
<evidence type="ECO:0000256" key="8">
    <source>
        <dbReference type="RuleBase" id="RU367142"/>
    </source>
</evidence>
<feature type="region of interest" description="Disordered" evidence="9">
    <location>
        <begin position="36"/>
        <end position="62"/>
    </location>
</feature>
<dbReference type="PANTHER" id="PTHR13032:SF6">
    <property type="entry name" value="MITOCHONDRIAL IMPORT INNER MEMBRANE TRANSLOCASE SUBUNIT TIM21"/>
    <property type="match status" value="1"/>
</dbReference>
<evidence type="ECO:0000256" key="5">
    <source>
        <dbReference type="ARBA" id="ARBA00022989"/>
    </source>
</evidence>
<comment type="function">
    <text evidence="8">Essential component of the TIM23 complex, a complex that mediates the translocation of transit peptide-containing proteins across the mitochondrial inner membrane.</text>
</comment>
<keyword evidence="7" id="KW-0472">Membrane</keyword>
<keyword evidence="11" id="KW-1185">Reference proteome</keyword>
<evidence type="ECO:0000256" key="7">
    <source>
        <dbReference type="ARBA" id="ARBA00023136"/>
    </source>
</evidence>
<keyword evidence="8" id="KW-0813">Transport</keyword>
<dbReference type="EMBL" id="LR899009">
    <property type="protein sequence ID" value="CAD7079640.1"/>
    <property type="molecule type" value="Genomic_DNA"/>
</dbReference>
<keyword evidence="6 8" id="KW-0496">Mitochondrion</keyword>
<evidence type="ECO:0000256" key="3">
    <source>
        <dbReference type="ARBA" id="ARBA00022692"/>
    </source>
</evidence>
<dbReference type="InterPro" id="IPR038552">
    <property type="entry name" value="Tim21_IMS_sf"/>
</dbReference>
<keyword evidence="4" id="KW-0809">Transit peptide</keyword>
<evidence type="ECO:0000313" key="10">
    <source>
        <dbReference type="EMBL" id="CAD7079640.1"/>
    </source>
</evidence>
<proteinExistence type="inferred from homology"/>
<comment type="similarity">
    <text evidence="2 8">Belongs to the TIM21 family.</text>
</comment>
<accession>A0A7R8UF41</accession>
<keyword evidence="8" id="KW-0999">Mitochondrion inner membrane</keyword>
<dbReference type="Gene3D" id="3.10.450.320">
    <property type="entry name" value="Mitochondrial import inner membrane translocase subunit Tim21"/>
    <property type="match status" value="1"/>
</dbReference>
<keyword evidence="5" id="KW-1133">Transmembrane helix</keyword>
<evidence type="ECO:0000256" key="1">
    <source>
        <dbReference type="ARBA" id="ARBA00004304"/>
    </source>
</evidence>
<dbReference type="FunCoup" id="A0A7R8UF41">
    <property type="interactions" value="1121"/>
</dbReference>